<dbReference type="Pfam" id="PF00696">
    <property type="entry name" value="AA_kinase"/>
    <property type="match status" value="1"/>
</dbReference>
<comment type="caution">
    <text evidence="11">The sequence shown here is derived from an EMBL/GenBank/DDBJ whole genome shotgun (WGS) entry which is preliminary data.</text>
</comment>
<dbReference type="Gene3D" id="3.40.1160.10">
    <property type="entry name" value="Acetylglutamate kinase-like"/>
    <property type="match status" value="2"/>
</dbReference>
<feature type="region of interest" description="Disordered" evidence="8">
    <location>
        <begin position="601"/>
        <end position="691"/>
    </location>
</feature>
<keyword evidence="1" id="KW-0963">Cytoplasm</keyword>
<dbReference type="Gene3D" id="2.30.130.10">
    <property type="entry name" value="PUA domain"/>
    <property type="match status" value="2"/>
</dbReference>
<reference evidence="11" key="1">
    <citation type="submission" date="2022-07" db="EMBL/GenBank/DDBJ databases">
        <title>Phylogenomic reconstructions and comparative analyses of Kickxellomycotina fungi.</title>
        <authorList>
            <person name="Reynolds N.K."/>
            <person name="Stajich J.E."/>
            <person name="Barry K."/>
            <person name="Grigoriev I.V."/>
            <person name="Crous P."/>
            <person name="Smith M.E."/>
        </authorList>
    </citation>
    <scope>NUCLEOTIDE SEQUENCE</scope>
    <source>
        <strain evidence="11">RSA 861</strain>
    </source>
</reference>
<evidence type="ECO:0000259" key="9">
    <source>
        <dbReference type="Pfam" id="PF00696"/>
    </source>
</evidence>
<dbReference type="InterPro" id="IPR015947">
    <property type="entry name" value="PUA-like_sf"/>
</dbReference>
<keyword evidence="3" id="KW-0641">Proline biosynthesis</keyword>
<feature type="region of interest" description="Disordered" evidence="8">
    <location>
        <begin position="412"/>
        <end position="450"/>
    </location>
</feature>
<protein>
    <submittedName>
        <fullName evidence="11">Glutamate 5-kinase</fullName>
        <ecNumber evidence="11">2.7.2.11</ecNumber>
    </submittedName>
</protein>
<evidence type="ECO:0000256" key="4">
    <source>
        <dbReference type="ARBA" id="ARBA00022679"/>
    </source>
</evidence>
<evidence type="ECO:0000259" key="10">
    <source>
        <dbReference type="Pfam" id="PF01472"/>
    </source>
</evidence>
<dbReference type="InterPro" id="IPR005715">
    <property type="entry name" value="Glu_5kinase/COase_Synthase"/>
</dbReference>
<feature type="region of interest" description="Disordered" evidence="8">
    <location>
        <begin position="464"/>
        <end position="483"/>
    </location>
</feature>
<dbReference type="Pfam" id="PF01472">
    <property type="entry name" value="PUA"/>
    <property type="match status" value="1"/>
</dbReference>
<feature type="compositionally biased region" description="Acidic residues" evidence="8">
    <location>
        <begin position="437"/>
        <end position="446"/>
    </location>
</feature>
<dbReference type="EMBL" id="JANBPT010000855">
    <property type="protein sequence ID" value="KAJ1912202.1"/>
    <property type="molecule type" value="Genomic_DNA"/>
</dbReference>
<evidence type="ECO:0000256" key="8">
    <source>
        <dbReference type="SAM" id="MobiDB-lite"/>
    </source>
</evidence>
<keyword evidence="12" id="KW-1185">Reference proteome</keyword>
<feature type="compositionally biased region" description="Low complexity" evidence="8">
    <location>
        <begin position="417"/>
        <end position="436"/>
    </location>
</feature>
<dbReference type="InterPro" id="IPR036974">
    <property type="entry name" value="PUA_sf"/>
</dbReference>
<feature type="domain" description="Aspartate/glutamate/uridylate kinase" evidence="9">
    <location>
        <begin position="62"/>
        <end position="291"/>
    </location>
</feature>
<dbReference type="GO" id="GO:0003723">
    <property type="term" value="F:RNA binding"/>
    <property type="evidence" value="ECO:0007669"/>
    <property type="project" value="InterPro"/>
</dbReference>
<dbReference type="InterPro" id="IPR001057">
    <property type="entry name" value="Glu/AcGlu_kinase"/>
</dbReference>
<gene>
    <name evidence="11" type="primary">PRO1_2</name>
    <name evidence="11" type="ORF">IWQ60_009768</name>
</gene>
<organism evidence="11 12">
    <name type="scientific">Tieghemiomyces parasiticus</name>
    <dbReference type="NCBI Taxonomy" id="78921"/>
    <lineage>
        <taxon>Eukaryota</taxon>
        <taxon>Fungi</taxon>
        <taxon>Fungi incertae sedis</taxon>
        <taxon>Zoopagomycota</taxon>
        <taxon>Kickxellomycotina</taxon>
        <taxon>Dimargaritomycetes</taxon>
        <taxon>Dimargaritales</taxon>
        <taxon>Dimargaritaceae</taxon>
        <taxon>Tieghemiomyces</taxon>
    </lineage>
</organism>
<dbReference type="FunFam" id="3.40.1160.10:FF:000018">
    <property type="entry name" value="Glutamate 5-kinase"/>
    <property type="match status" value="1"/>
</dbReference>
<dbReference type="PRINTS" id="PR00474">
    <property type="entry name" value="GLU5KINASE"/>
</dbReference>
<keyword evidence="2" id="KW-0028">Amino-acid biosynthesis</keyword>
<dbReference type="PROSITE" id="PS50890">
    <property type="entry name" value="PUA"/>
    <property type="match status" value="1"/>
</dbReference>
<accession>A0A9W7ZND8</accession>
<evidence type="ECO:0000256" key="5">
    <source>
        <dbReference type="ARBA" id="ARBA00022741"/>
    </source>
</evidence>
<dbReference type="CDD" id="cd04242">
    <property type="entry name" value="AAK_G5K_ProB"/>
    <property type="match status" value="1"/>
</dbReference>
<evidence type="ECO:0000313" key="12">
    <source>
        <dbReference type="Proteomes" id="UP001150569"/>
    </source>
</evidence>
<feature type="compositionally biased region" description="Polar residues" evidence="8">
    <location>
        <begin position="606"/>
        <end position="616"/>
    </location>
</feature>
<dbReference type="InterPro" id="IPR019797">
    <property type="entry name" value="Glutamate_5-kinase_CS"/>
</dbReference>
<feature type="compositionally biased region" description="Polar residues" evidence="8">
    <location>
        <begin position="472"/>
        <end position="481"/>
    </location>
</feature>
<feature type="compositionally biased region" description="Polar residues" evidence="8">
    <location>
        <begin position="1"/>
        <end position="31"/>
    </location>
</feature>
<dbReference type="PROSITE" id="PS00902">
    <property type="entry name" value="GLUTAMATE_5_KINASE"/>
    <property type="match status" value="1"/>
</dbReference>
<dbReference type="HAMAP" id="MF_00456">
    <property type="entry name" value="ProB"/>
    <property type="match status" value="1"/>
</dbReference>
<dbReference type="OrthoDB" id="409889at2759"/>
<dbReference type="GO" id="GO:1901607">
    <property type="term" value="P:alpha-amino acid biosynthetic process"/>
    <property type="evidence" value="ECO:0007669"/>
    <property type="project" value="UniProtKB-ARBA"/>
</dbReference>
<feature type="domain" description="PUA" evidence="10">
    <location>
        <begin position="364"/>
        <end position="408"/>
    </location>
</feature>
<dbReference type="NCBIfam" id="TIGR01027">
    <property type="entry name" value="proB"/>
    <property type="match status" value="1"/>
</dbReference>
<dbReference type="GO" id="GO:0005524">
    <property type="term" value="F:ATP binding"/>
    <property type="evidence" value="ECO:0007669"/>
    <property type="project" value="UniProtKB-KW"/>
</dbReference>
<keyword evidence="5" id="KW-0547">Nucleotide-binding</keyword>
<evidence type="ECO:0000256" key="3">
    <source>
        <dbReference type="ARBA" id="ARBA00022650"/>
    </source>
</evidence>
<dbReference type="CDD" id="cd21157">
    <property type="entry name" value="PUA_G5K"/>
    <property type="match status" value="1"/>
</dbReference>
<dbReference type="PROSITE" id="PS01287">
    <property type="entry name" value="RTC"/>
    <property type="match status" value="1"/>
</dbReference>
<evidence type="ECO:0000313" key="11">
    <source>
        <dbReference type="EMBL" id="KAJ1912202.1"/>
    </source>
</evidence>
<feature type="region of interest" description="Disordered" evidence="8">
    <location>
        <begin position="1"/>
        <end position="53"/>
    </location>
</feature>
<dbReference type="InterPro" id="IPR036393">
    <property type="entry name" value="AceGlu_kinase-like_sf"/>
</dbReference>
<keyword evidence="7" id="KW-0067">ATP-binding</keyword>
<name>A0A9W7ZND8_9FUNG</name>
<dbReference type="PANTHER" id="PTHR43654">
    <property type="entry name" value="GLUTAMATE 5-KINASE"/>
    <property type="match status" value="1"/>
</dbReference>
<dbReference type="InterPro" id="IPR002478">
    <property type="entry name" value="PUA"/>
</dbReference>
<dbReference type="Proteomes" id="UP001150569">
    <property type="component" value="Unassembled WGS sequence"/>
</dbReference>
<dbReference type="EC" id="2.7.2.11" evidence="11"/>
<dbReference type="InterPro" id="IPR001048">
    <property type="entry name" value="Asp/Glu/Uridylate_kinase"/>
</dbReference>
<evidence type="ECO:0000256" key="6">
    <source>
        <dbReference type="ARBA" id="ARBA00022777"/>
    </source>
</evidence>
<dbReference type="SUPFAM" id="SSF88697">
    <property type="entry name" value="PUA domain-like"/>
    <property type="match status" value="2"/>
</dbReference>
<dbReference type="SUPFAM" id="SSF53633">
    <property type="entry name" value="Carbamate kinase-like"/>
    <property type="match status" value="1"/>
</dbReference>
<sequence>MTVSNTPLSSQVTLNGTEVPPSFTTRPSSSGLVDPQHDQTLVGEAPPHHQHPLNKAAKTGLTIVLKLGTSSICDPDTHMPQLATLALMVELVTKLRNLGHRVILVSSGAVGVGLRRLNVPHKPKELSKKQAVAAVGQGRLMALWDDLFGQLGQPIAQVLLTRNDLAQRTQYLNACHCFEALLDMGVIPIVNENDTISVGEIRFGDNDTLSAITAGMVHADFLFLLTDVDCLYTDNPRTNPDAQPIVNVHDIQTLKEQIIVSDAGSSVGTGGMITKLVAAELANSKGVDTIITRGSTALRVLDIVRELAPDLCNMPPASDDGLMSGATSPLLAAPAEPYYTRFVAQPNPMVDRKWWILHGLHNAGTIIVDAGAMVAMSKYKKSLFAAGVIRVEGSFAPNQCARIVYETRKMDHGAGLSRSNSTTSSTSDRSTTSGDSANDEEREDDSGLSFGRLPTAALRSKLAHTHLRRPSLNKSGSTNTLPIVDGAAPPAVAGITDLHREAVTTSASAAALATNAAQGHSCDLAVERIVIGHGLVNYSSSEIRRIRGHHSSDFESLLGYADSDCIINRNNMAITVEPHVIENFFFTQVERNKIRAEQTLPIPPSSLHSASNSVVNSPVLKPSPTGATSPLIHAAGTRGHNPLGGGPIVGNVGHHQTPQPQPQTHHHPSQLGRDSGHSSNSPQHPLSSSAC</sequence>
<keyword evidence="4 11" id="KW-0808">Transferase</keyword>
<dbReference type="InterPro" id="IPR020719">
    <property type="entry name" value="RNA3'_term_phos_cycl-like_CS"/>
</dbReference>
<proteinExistence type="inferred from homology"/>
<dbReference type="AlphaFoldDB" id="A0A9W7ZND8"/>
<dbReference type="InterPro" id="IPR041739">
    <property type="entry name" value="G5K_ProB"/>
</dbReference>
<dbReference type="PANTHER" id="PTHR43654:SF3">
    <property type="entry name" value="GLUTAMATE 5-KINASE"/>
    <property type="match status" value="1"/>
</dbReference>
<dbReference type="GO" id="GO:0005829">
    <property type="term" value="C:cytosol"/>
    <property type="evidence" value="ECO:0007669"/>
    <property type="project" value="TreeGrafter"/>
</dbReference>
<evidence type="ECO:0000256" key="7">
    <source>
        <dbReference type="ARBA" id="ARBA00022840"/>
    </source>
</evidence>
<keyword evidence="6" id="KW-0418">Kinase</keyword>
<feature type="compositionally biased region" description="Low complexity" evidence="8">
    <location>
        <begin position="677"/>
        <end position="691"/>
    </location>
</feature>
<dbReference type="GO" id="GO:0004349">
    <property type="term" value="F:glutamate 5-kinase activity"/>
    <property type="evidence" value="ECO:0007669"/>
    <property type="project" value="UniProtKB-EC"/>
</dbReference>
<evidence type="ECO:0000256" key="2">
    <source>
        <dbReference type="ARBA" id="ARBA00022605"/>
    </source>
</evidence>
<evidence type="ECO:0000256" key="1">
    <source>
        <dbReference type="ARBA" id="ARBA00022490"/>
    </source>
</evidence>